<sequence>MTKQYLRKREYLGEKLYHYHVKYGNKIVKIIMKWISGEYRITSAKPSKVYYFELEFPYKRTVGTIDRIEELLRE</sequence>
<proteinExistence type="predicted"/>
<protein>
    <submittedName>
        <fullName evidence="1">Uncharacterized protein</fullName>
    </submittedName>
</protein>
<dbReference type="AlphaFoldDB" id="A0A0F9JSA2"/>
<organism evidence="1">
    <name type="scientific">marine sediment metagenome</name>
    <dbReference type="NCBI Taxonomy" id="412755"/>
    <lineage>
        <taxon>unclassified sequences</taxon>
        <taxon>metagenomes</taxon>
        <taxon>ecological metagenomes</taxon>
    </lineage>
</organism>
<reference evidence="1" key="1">
    <citation type="journal article" date="2015" name="Nature">
        <title>Complex archaea that bridge the gap between prokaryotes and eukaryotes.</title>
        <authorList>
            <person name="Spang A."/>
            <person name="Saw J.H."/>
            <person name="Jorgensen S.L."/>
            <person name="Zaremba-Niedzwiedzka K."/>
            <person name="Martijn J."/>
            <person name="Lind A.E."/>
            <person name="van Eijk R."/>
            <person name="Schleper C."/>
            <person name="Guy L."/>
            <person name="Ettema T.J."/>
        </authorList>
    </citation>
    <scope>NUCLEOTIDE SEQUENCE</scope>
</reference>
<comment type="caution">
    <text evidence="1">The sequence shown here is derived from an EMBL/GenBank/DDBJ whole genome shotgun (WGS) entry which is preliminary data.</text>
</comment>
<evidence type="ECO:0000313" key="1">
    <source>
        <dbReference type="EMBL" id="KKM09048.1"/>
    </source>
</evidence>
<accession>A0A0F9JSA2</accession>
<name>A0A0F9JSA2_9ZZZZ</name>
<gene>
    <name evidence="1" type="ORF">LCGC14_1723200</name>
</gene>
<dbReference type="EMBL" id="LAZR01015535">
    <property type="protein sequence ID" value="KKM09048.1"/>
    <property type="molecule type" value="Genomic_DNA"/>
</dbReference>